<evidence type="ECO:0000313" key="3">
    <source>
        <dbReference type="Proteomes" id="UP001279410"/>
    </source>
</evidence>
<name>A0AAD3RGX8_LATJO</name>
<feature type="compositionally biased region" description="Pro residues" evidence="1">
    <location>
        <begin position="161"/>
        <end position="208"/>
    </location>
</feature>
<organism evidence="2 3">
    <name type="scientific">Lates japonicus</name>
    <name type="common">Japanese lates</name>
    <dbReference type="NCBI Taxonomy" id="270547"/>
    <lineage>
        <taxon>Eukaryota</taxon>
        <taxon>Metazoa</taxon>
        <taxon>Chordata</taxon>
        <taxon>Craniata</taxon>
        <taxon>Vertebrata</taxon>
        <taxon>Euteleostomi</taxon>
        <taxon>Actinopterygii</taxon>
        <taxon>Neopterygii</taxon>
        <taxon>Teleostei</taxon>
        <taxon>Neoteleostei</taxon>
        <taxon>Acanthomorphata</taxon>
        <taxon>Carangaria</taxon>
        <taxon>Carangaria incertae sedis</taxon>
        <taxon>Centropomidae</taxon>
        <taxon>Lates</taxon>
    </lineage>
</organism>
<keyword evidence="2" id="KW-0808">Transferase</keyword>
<evidence type="ECO:0000313" key="2">
    <source>
        <dbReference type="EMBL" id="GLD68342.1"/>
    </source>
</evidence>
<dbReference type="AlphaFoldDB" id="A0AAD3RGX8"/>
<comment type="caution">
    <text evidence="2">The sequence shown here is derived from an EMBL/GenBank/DDBJ whole genome shotgun (WGS) entry which is preliminary data.</text>
</comment>
<keyword evidence="2" id="KW-0675">Receptor</keyword>
<feature type="compositionally biased region" description="Basic and acidic residues" evidence="1">
    <location>
        <begin position="220"/>
        <end position="234"/>
    </location>
</feature>
<keyword evidence="3" id="KW-1185">Reference proteome</keyword>
<keyword evidence="2" id="KW-0418">Kinase</keyword>
<evidence type="ECO:0000256" key="1">
    <source>
        <dbReference type="SAM" id="MobiDB-lite"/>
    </source>
</evidence>
<gene>
    <name evidence="2" type="ORF">AKAME5_001965500</name>
</gene>
<dbReference type="Proteomes" id="UP001279410">
    <property type="component" value="Unassembled WGS sequence"/>
</dbReference>
<proteinExistence type="predicted"/>
<sequence>MGFLRCIVQNRSSFKHKQTPDDQKTVGFLFALDFFEKRDNFIEERDFNKDFSSYPSIYLTATVTNEDFYLEKMQQDTWTALLVPVPSRSIIPQVALHKAALSGLLRHQDLLPRRSHGGTLSRPLSLWKRAQQLVARSRLPDKPGPPPEPSESLSPDKPESPPEPSEVRPPGPPEPPSPRLEVRPPGPPEPPSPPTEVCPPGPPEPTSPPGLFGNQPEPQWVKDVRSIMERREPYDSMGCKRTIKAEER</sequence>
<dbReference type="GO" id="GO:0016301">
    <property type="term" value="F:kinase activity"/>
    <property type="evidence" value="ECO:0007669"/>
    <property type="project" value="UniProtKB-KW"/>
</dbReference>
<accession>A0AAD3RGX8</accession>
<protein>
    <submittedName>
        <fullName evidence="2">Proline-rich receptor-like protein kinase PERK9</fullName>
    </submittedName>
</protein>
<reference evidence="2" key="1">
    <citation type="submission" date="2022-08" db="EMBL/GenBank/DDBJ databases">
        <title>Genome sequencing of akame (Lates japonicus).</title>
        <authorList>
            <person name="Hashiguchi Y."/>
            <person name="Takahashi H."/>
        </authorList>
    </citation>
    <scope>NUCLEOTIDE SEQUENCE</scope>
    <source>
        <strain evidence="2">Kochi</strain>
    </source>
</reference>
<feature type="region of interest" description="Disordered" evidence="1">
    <location>
        <begin position="137"/>
        <end position="248"/>
    </location>
</feature>
<dbReference type="EMBL" id="BRZM01000132">
    <property type="protein sequence ID" value="GLD68342.1"/>
    <property type="molecule type" value="Genomic_DNA"/>
</dbReference>